<keyword evidence="2" id="KW-0548">Nucleotidyltransferase</keyword>
<dbReference type="CDD" id="cd09274">
    <property type="entry name" value="RNase_HI_RT_Ty3"/>
    <property type="match status" value="1"/>
</dbReference>
<evidence type="ECO:0000256" key="2">
    <source>
        <dbReference type="ARBA" id="ARBA00022695"/>
    </source>
</evidence>
<keyword evidence="9" id="KW-1185">Reference proteome</keyword>
<dbReference type="GO" id="GO:0003964">
    <property type="term" value="F:RNA-directed DNA polymerase activity"/>
    <property type="evidence" value="ECO:0007669"/>
    <property type="project" value="UniProtKB-KW"/>
</dbReference>
<evidence type="ECO:0000256" key="4">
    <source>
        <dbReference type="ARBA" id="ARBA00022759"/>
    </source>
</evidence>
<evidence type="ECO:0000256" key="6">
    <source>
        <dbReference type="ARBA" id="ARBA00022918"/>
    </source>
</evidence>
<organism evidence="8 9">
    <name type="scientific">Oryzias latipes</name>
    <name type="common">Japanese rice fish</name>
    <name type="synonym">Japanese killifish</name>
    <dbReference type="NCBI Taxonomy" id="8090"/>
    <lineage>
        <taxon>Eukaryota</taxon>
        <taxon>Metazoa</taxon>
        <taxon>Chordata</taxon>
        <taxon>Craniata</taxon>
        <taxon>Vertebrata</taxon>
        <taxon>Euteleostomi</taxon>
        <taxon>Actinopterygii</taxon>
        <taxon>Neopterygii</taxon>
        <taxon>Teleostei</taxon>
        <taxon>Neoteleostei</taxon>
        <taxon>Acanthomorphata</taxon>
        <taxon>Ovalentaria</taxon>
        <taxon>Atherinomorphae</taxon>
        <taxon>Beloniformes</taxon>
        <taxon>Adrianichthyidae</taxon>
        <taxon>Oryziinae</taxon>
        <taxon>Oryzias</taxon>
    </lineage>
</organism>
<keyword evidence="3" id="KW-0540">Nuclease</keyword>
<dbReference type="GO" id="GO:0004519">
    <property type="term" value="F:endonuclease activity"/>
    <property type="evidence" value="ECO:0007669"/>
    <property type="project" value="UniProtKB-KW"/>
</dbReference>
<dbReference type="InterPro" id="IPR050951">
    <property type="entry name" value="Retrovirus_Pol_polyprotein"/>
</dbReference>
<sequence>MDTSEDHKSLKKKGSEHCLVGLDDPTPKVKAVPCVGHLITADGLKPDPAKTEAVRRMPPPTDEEGVRRFLGFVTYLLKFVPNFSESDTPLRQLTKRDVGFMWQPAQQQAFEKLKDICTQPPEIFPSPEILRCVEIRCVEIYCDASSTGLGAVLVLGYRRVAFSSRSITDAETRYEQIEKEMLSIVHAFTKFLHYVLRKHVTVFNDPKPLKDIYKKPLLSTPLHIQRMRLQLQWNDITVRYRRGKDMELPDTLSRVQLSDTHQRQKVWSVSP</sequence>
<dbReference type="STRING" id="8090.ENSORLP00000036736"/>
<accession>A0A3B3HYR4</accession>
<proteinExistence type="predicted"/>
<evidence type="ECO:0000259" key="7">
    <source>
        <dbReference type="Pfam" id="PF17917"/>
    </source>
</evidence>
<dbReference type="GeneTree" id="ENSGT01140000282569"/>
<dbReference type="InParanoid" id="A0A3B3HYR4"/>
<keyword evidence="1" id="KW-0808">Transferase</keyword>
<dbReference type="FunFam" id="3.30.70.270:FF:000063">
    <property type="entry name" value="Zinc knuckle domaincontaining protein"/>
    <property type="match status" value="1"/>
</dbReference>
<evidence type="ECO:0000313" key="8">
    <source>
        <dbReference type="Ensembl" id="ENSORLP00000036736.1"/>
    </source>
</evidence>
<reference evidence="8" key="3">
    <citation type="submission" date="2025-09" db="UniProtKB">
        <authorList>
            <consortium name="Ensembl"/>
        </authorList>
    </citation>
    <scope>IDENTIFICATION</scope>
    <source>
        <strain evidence="8">Hd-rR</strain>
    </source>
</reference>
<evidence type="ECO:0000256" key="3">
    <source>
        <dbReference type="ARBA" id="ARBA00022722"/>
    </source>
</evidence>
<dbReference type="SUPFAM" id="SSF56672">
    <property type="entry name" value="DNA/RNA polymerases"/>
    <property type="match status" value="1"/>
</dbReference>
<reference evidence="8 9" key="1">
    <citation type="journal article" date="2007" name="Nature">
        <title>The medaka draft genome and insights into vertebrate genome evolution.</title>
        <authorList>
            <person name="Kasahara M."/>
            <person name="Naruse K."/>
            <person name="Sasaki S."/>
            <person name="Nakatani Y."/>
            <person name="Qu W."/>
            <person name="Ahsan B."/>
            <person name="Yamada T."/>
            <person name="Nagayasu Y."/>
            <person name="Doi K."/>
            <person name="Kasai Y."/>
            <person name="Jindo T."/>
            <person name="Kobayashi D."/>
            <person name="Shimada A."/>
            <person name="Toyoda A."/>
            <person name="Kuroki Y."/>
            <person name="Fujiyama A."/>
            <person name="Sasaki T."/>
            <person name="Shimizu A."/>
            <person name="Asakawa S."/>
            <person name="Shimizu N."/>
            <person name="Hashimoto S."/>
            <person name="Yang J."/>
            <person name="Lee Y."/>
            <person name="Matsushima K."/>
            <person name="Sugano S."/>
            <person name="Sakaizumi M."/>
            <person name="Narita T."/>
            <person name="Ohishi K."/>
            <person name="Haga S."/>
            <person name="Ohta F."/>
            <person name="Nomoto H."/>
            <person name="Nogata K."/>
            <person name="Morishita T."/>
            <person name="Endo T."/>
            <person name="Shin-I T."/>
            <person name="Takeda H."/>
            <person name="Morishita S."/>
            <person name="Kohara Y."/>
        </authorList>
    </citation>
    <scope>NUCLEOTIDE SEQUENCE [LARGE SCALE GENOMIC DNA]</scope>
    <source>
        <strain evidence="8 9">Hd-rR</strain>
    </source>
</reference>
<evidence type="ECO:0000256" key="1">
    <source>
        <dbReference type="ARBA" id="ARBA00022679"/>
    </source>
</evidence>
<dbReference type="Ensembl" id="ENSORLT00000028536.1">
    <property type="protein sequence ID" value="ENSORLP00000036736.1"/>
    <property type="gene ID" value="ENSORLG00000025863.1"/>
</dbReference>
<keyword evidence="4" id="KW-0255">Endonuclease</keyword>
<reference evidence="8" key="2">
    <citation type="submission" date="2025-08" db="UniProtKB">
        <authorList>
            <consortium name="Ensembl"/>
        </authorList>
    </citation>
    <scope>IDENTIFICATION</scope>
    <source>
        <strain evidence="8">Hd-rR</strain>
    </source>
</reference>
<protein>
    <recommendedName>
        <fullName evidence="7">Reverse transcriptase RNase H-like domain-containing protein</fullName>
    </recommendedName>
</protein>
<feature type="domain" description="Reverse transcriptase RNase H-like" evidence="7">
    <location>
        <begin position="138"/>
        <end position="232"/>
    </location>
</feature>
<evidence type="ECO:0000313" key="9">
    <source>
        <dbReference type="Proteomes" id="UP000001038"/>
    </source>
</evidence>
<dbReference type="Proteomes" id="UP000001038">
    <property type="component" value="Chromosome 3"/>
</dbReference>
<dbReference type="InterPro" id="IPR043502">
    <property type="entry name" value="DNA/RNA_pol_sf"/>
</dbReference>
<dbReference type="PANTHER" id="PTHR37984">
    <property type="entry name" value="PROTEIN CBG26694"/>
    <property type="match status" value="1"/>
</dbReference>
<name>A0A3B3HYR4_ORYLA</name>
<dbReference type="Pfam" id="PF17917">
    <property type="entry name" value="RT_RNaseH"/>
    <property type="match status" value="1"/>
</dbReference>
<evidence type="ECO:0000256" key="5">
    <source>
        <dbReference type="ARBA" id="ARBA00022801"/>
    </source>
</evidence>
<dbReference type="PANTHER" id="PTHR37984:SF8">
    <property type="entry name" value="CCHC-TYPE DOMAIN-CONTAINING PROTEIN"/>
    <property type="match status" value="1"/>
</dbReference>
<keyword evidence="6" id="KW-0695">RNA-directed DNA polymerase</keyword>
<dbReference type="InterPro" id="IPR043128">
    <property type="entry name" value="Rev_trsase/Diguanyl_cyclase"/>
</dbReference>
<dbReference type="GO" id="GO:0016787">
    <property type="term" value="F:hydrolase activity"/>
    <property type="evidence" value="ECO:0007669"/>
    <property type="project" value="UniProtKB-KW"/>
</dbReference>
<dbReference type="AlphaFoldDB" id="A0A3B3HYR4"/>
<dbReference type="InterPro" id="IPR041373">
    <property type="entry name" value="RT_RNaseH"/>
</dbReference>
<dbReference type="Bgee" id="ENSORLG00000025863">
    <property type="expression patterns" value="Expressed in sexually immature organism and 1 other cell type or tissue"/>
</dbReference>
<dbReference type="Gene3D" id="3.30.70.270">
    <property type="match status" value="1"/>
</dbReference>
<keyword evidence="5" id="KW-0378">Hydrolase</keyword>